<organism evidence="2 3">
    <name type="scientific">Stylophora pistillata</name>
    <name type="common">Smooth cauliflower coral</name>
    <dbReference type="NCBI Taxonomy" id="50429"/>
    <lineage>
        <taxon>Eukaryota</taxon>
        <taxon>Metazoa</taxon>
        <taxon>Cnidaria</taxon>
        <taxon>Anthozoa</taxon>
        <taxon>Hexacorallia</taxon>
        <taxon>Scleractinia</taxon>
        <taxon>Astrocoeniina</taxon>
        <taxon>Pocilloporidae</taxon>
        <taxon>Stylophora</taxon>
    </lineage>
</organism>
<name>A0A2B4RIP2_STYPI</name>
<dbReference type="OrthoDB" id="5376140at2759"/>
<feature type="compositionally biased region" description="Basic and acidic residues" evidence="1">
    <location>
        <begin position="132"/>
        <end position="145"/>
    </location>
</feature>
<reference evidence="3" key="1">
    <citation type="journal article" date="2017" name="bioRxiv">
        <title>Comparative analysis of the genomes of Stylophora pistillata and Acropora digitifera provides evidence for extensive differences between species of corals.</title>
        <authorList>
            <person name="Voolstra C.R."/>
            <person name="Li Y."/>
            <person name="Liew Y.J."/>
            <person name="Baumgarten S."/>
            <person name="Zoccola D."/>
            <person name="Flot J.-F."/>
            <person name="Tambutte S."/>
            <person name="Allemand D."/>
            <person name="Aranda M."/>
        </authorList>
    </citation>
    <scope>NUCLEOTIDE SEQUENCE [LARGE SCALE GENOMIC DNA]</scope>
</reference>
<evidence type="ECO:0000313" key="3">
    <source>
        <dbReference type="Proteomes" id="UP000225706"/>
    </source>
</evidence>
<sequence length="629" mass="71323">MRLELEPLVHPKPSCALNEGQIVMECMSAGGENTAVRLRTRSSELSIKTRSLKALRASTTSSKLRVLQAKARQTELEAGITHFERVETAEKDTEKVRLMKDFEVPAVIRKVYEDTIKEDEEHYLGSDDPDIGEVKNPKGPREKKTGNPRAIGVQLEHSSGVKETLYLFASKFNLPVIHSHQSVVHSVRGTSGQDITKGGINTLVKDISDPQAGFWEKVELRTTQPPPAPTPLECHPIRFLRFRANFEKKQNGECQPKLYRDRRQIEYYPRQDFPNLNESTLRPWVAKYRLEAKKTCLSDCIRISERRGRPLLLPDELDRKLQAFIVSTRTAGGTINKHVIYGILMGFIKSDLGRYGQYLNFVITNGWLQSLYQRMNLTRRIITTSRPAITKATWLEVKATFLHDIVSTIVEDEIPDELILNVVQTPSKFVPTDNVTMAEKSSKHVSRKGSSDKRGITVTLAETLSGQILPFQLIYTVKEELGLPETQKALPVWDTFKAQSTDKVWSELERLNINVVAVPKNMTHLLQPLDPTTNSVKKMEKRGFSDFFTSTITKTLEKDPQRDVTTIEVDLKLSTLKPIHAKLLMSLYEFLQGEKGRKVILNGWKAAGITEAVESARKRRIPTLDPFMP</sequence>
<dbReference type="AlphaFoldDB" id="A0A2B4RIP2"/>
<protein>
    <recommendedName>
        <fullName evidence="4">DDE-1 domain-containing protein</fullName>
    </recommendedName>
</protein>
<dbReference type="EMBL" id="LSMT01000500">
    <property type="protein sequence ID" value="PFX17056.1"/>
    <property type="molecule type" value="Genomic_DNA"/>
</dbReference>
<keyword evidence="3" id="KW-1185">Reference proteome</keyword>
<feature type="region of interest" description="Disordered" evidence="1">
    <location>
        <begin position="120"/>
        <end position="148"/>
    </location>
</feature>
<evidence type="ECO:0008006" key="4">
    <source>
        <dbReference type="Google" id="ProtNLM"/>
    </source>
</evidence>
<proteinExistence type="predicted"/>
<dbReference type="Proteomes" id="UP000225706">
    <property type="component" value="Unassembled WGS sequence"/>
</dbReference>
<evidence type="ECO:0000313" key="2">
    <source>
        <dbReference type="EMBL" id="PFX17056.1"/>
    </source>
</evidence>
<comment type="caution">
    <text evidence="2">The sequence shown here is derived from an EMBL/GenBank/DDBJ whole genome shotgun (WGS) entry which is preliminary data.</text>
</comment>
<accession>A0A2B4RIP2</accession>
<gene>
    <name evidence="2" type="ORF">AWC38_SpisGene18630</name>
</gene>
<evidence type="ECO:0000256" key="1">
    <source>
        <dbReference type="SAM" id="MobiDB-lite"/>
    </source>
</evidence>